<dbReference type="Proteomes" id="UP000006057">
    <property type="component" value="Chromosome"/>
</dbReference>
<name>I4BHZ7_MYCCN</name>
<organism evidence="1 2">
    <name type="scientific">Mycolicibacterium chubuense (strain NBB4)</name>
    <name type="common">Mycobacterium chubuense</name>
    <dbReference type="NCBI Taxonomy" id="710421"/>
    <lineage>
        <taxon>Bacteria</taxon>
        <taxon>Bacillati</taxon>
        <taxon>Actinomycetota</taxon>
        <taxon>Actinomycetes</taxon>
        <taxon>Mycobacteriales</taxon>
        <taxon>Mycobacteriaceae</taxon>
        <taxon>Mycolicibacterium</taxon>
    </lineage>
</organism>
<dbReference type="KEGG" id="mcb:Mycch_2121"/>
<reference evidence="1 2" key="1">
    <citation type="submission" date="2012-06" db="EMBL/GenBank/DDBJ databases">
        <title>Complete sequence of chromosome of Mycobacterium chubuense NBB4.</title>
        <authorList>
            <consortium name="US DOE Joint Genome Institute"/>
            <person name="Lucas S."/>
            <person name="Han J."/>
            <person name="Lapidus A."/>
            <person name="Cheng J.-F."/>
            <person name="Goodwin L."/>
            <person name="Pitluck S."/>
            <person name="Peters L."/>
            <person name="Mikhailova N."/>
            <person name="Teshima H."/>
            <person name="Detter J.C."/>
            <person name="Han C."/>
            <person name="Tapia R."/>
            <person name="Land M."/>
            <person name="Hauser L."/>
            <person name="Kyrpides N."/>
            <person name="Ivanova N."/>
            <person name="Pagani I."/>
            <person name="Mattes T."/>
            <person name="Holmes A."/>
            <person name="Rutledge P."/>
            <person name="Paulsen I."/>
            <person name="Coleman N."/>
            <person name="Woyke T."/>
        </authorList>
    </citation>
    <scope>NUCLEOTIDE SEQUENCE [LARGE SCALE GENOMIC DNA]</scope>
    <source>
        <strain evidence="1 2">NBB4</strain>
    </source>
</reference>
<protein>
    <recommendedName>
        <fullName evidence="3">DUF1622 domain-containing protein</fullName>
    </recommendedName>
</protein>
<dbReference type="EMBL" id="CP003053">
    <property type="protein sequence ID" value="AFM16904.1"/>
    <property type="molecule type" value="Genomic_DNA"/>
</dbReference>
<evidence type="ECO:0008006" key="3">
    <source>
        <dbReference type="Google" id="ProtNLM"/>
    </source>
</evidence>
<evidence type="ECO:0000313" key="1">
    <source>
        <dbReference type="EMBL" id="AFM16904.1"/>
    </source>
</evidence>
<proteinExistence type="predicted"/>
<dbReference type="OrthoDB" id="4641539at2"/>
<dbReference type="RefSeq" id="WP_014815384.1">
    <property type="nucleotide sequence ID" value="NC_018027.1"/>
</dbReference>
<sequence length="94" mass="9873">MNLVVGAAWGFAAAGIVLGAGSVIVFRRPLVALRVMLELFTAAGLLRLSADVSWETIAAAGALIAVRQVVTRTLAADLRSPTPAGALFRSRVRW</sequence>
<gene>
    <name evidence="1" type="ordered locus">Mycch_2121</name>
</gene>
<dbReference type="PATRIC" id="fig|710421.3.peg.2122"/>
<dbReference type="HOGENOM" id="CLU_190679_0_0_11"/>
<accession>I4BHZ7</accession>
<dbReference type="STRING" id="710421.Mycch_2121"/>
<dbReference type="eggNOG" id="ENOG5031V98">
    <property type="taxonomic scope" value="Bacteria"/>
</dbReference>
<keyword evidence="2" id="KW-1185">Reference proteome</keyword>
<dbReference type="AlphaFoldDB" id="I4BHZ7"/>
<evidence type="ECO:0000313" key="2">
    <source>
        <dbReference type="Proteomes" id="UP000006057"/>
    </source>
</evidence>